<sequence>MTPSIPKPIMCNMENPLIPRPPALPENLIVPLNSNVPFSAKSTTKSKDVASRDASVR</sequence>
<feature type="non-terminal residue" evidence="2">
    <location>
        <position position="57"/>
    </location>
</feature>
<protein>
    <submittedName>
        <fullName evidence="2">Uncharacterized protein</fullName>
    </submittedName>
</protein>
<reference evidence="2" key="1">
    <citation type="submission" date="2022-03" db="EMBL/GenBank/DDBJ databases">
        <authorList>
            <person name="Sayadi A."/>
        </authorList>
    </citation>
    <scope>NUCLEOTIDE SEQUENCE</scope>
</reference>
<gene>
    <name evidence="2" type="ORF">ACAOBT_LOCUS33687</name>
</gene>
<accession>A0A9P0Q931</accession>
<comment type="caution">
    <text evidence="2">The sequence shown here is derived from an EMBL/GenBank/DDBJ whole genome shotgun (WGS) entry which is preliminary data.</text>
</comment>
<name>A0A9P0Q931_ACAOB</name>
<organism evidence="2 3">
    <name type="scientific">Acanthoscelides obtectus</name>
    <name type="common">Bean weevil</name>
    <name type="synonym">Bruchus obtectus</name>
    <dbReference type="NCBI Taxonomy" id="200917"/>
    <lineage>
        <taxon>Eukaryota</taxon>
        <taxon>Metazoa</taxon>
        <taxon>Ecdysozoa</taxon>
        <taxon>Arthropoda</taxon>
        <taxon>Hexapoda</taxon>
        <taxon>Insecta</taxon>
        <taxon>Pterygota</taxon>
        <taxon>Neoptera</taxon>
        <taxon>Endopterygota</taxon>
        <taxon>Coleoptera</taxon>
        <taxon>Polyphaga</taxon>
        <taxon>Cucujiformia</taxon>
        <taxon>Chrysomeloidea</taxon>
        <taxon>Chrysomelidae</taxon>
        <taxon>Bruchinae</taxon>
        <taxon>Bruchini</taxon>
        <taxon>Acanthoscelides</taxon>
    </lineage>
</organism>
<evidence type="ECO:0000313" key="3">
    <source>
        <dbReference type="Proteomes" id="UP001152888"/>
    </source>
</evidence>
<evidence type="ECO:0000256" key="1">
    <source>
        <dbReference type="SAM" id="MobiDB-lite"/>
    </source>
</evidence>
<dbReference type="Proteomes" id="UP001152888">
    <property type="component" value="Unassembled WGS sequence"/>
</dbReference>
<keyword evidence="3" id="KW-1185">Reference proteome</keyword>
<evidence type="ECO:0000313" key="2">
    <source>
        <dbReference type="EMBL" id="CAH2013801.1"/>
    </source>
</evidence>
<proteinExistence type="predicted"/>
<dbReference type="EMBL" id="CAKOFQ010008377">
    <property type="protein sequence ID" value="CAH2013801.1"/>
    <property type="molecule type" value="Genomic_DNA"/>
</dbReference>
<feature type="compositionally biased region" description="Basic and acidic residues" evidence="1">
    <location>
        <begin position="45"/>
        <end position="57"/>
    </location>
</feature>
<feature type="region of interest" description="Disordered" evidence="1">
    <location>
        <begin position="35"/>
        <end position="57"/>
    </location>
</feature>
<dbReference type="AlphaFoldDB" id="A0A9P0Q931"/>